<protein>
    <submittedName>
        <fullName evidence="1">TonB C-terminal domain-containing protein</fullName>
    </submittedName>
</protein>
<organism evidence="1 2">
    <name type="scientific">Tardiphaga robiniae</name>
    <dbReference type="NCBI Taxonomy" id="943830"/>
    <lineage>
        <taxon>Bacteria</taxon>
        <taxon>Pseudomonadati</taxon>
        <taxon>Pseudomonadota</taxon>
        <taxon>Alphaproteobacteria</taxon>
        <taxon>Hyphomicrobiales</taxon>
        <taxon>Nitrobacteraceae</taxon>
        <taxon>Tardiphaga</taxon>
    </lineage>
</organism>
<dbReference type="Gene3D" id="3.30.1150.10">
    <property type="match status" value="1"/>
</dbReference>
<dbReference type="KEGG" id="trb:HB776_27640"/>
<gene>
    <name evidence="1" type="ORF">HB776_27640</name>
</gene>
<name>A0A7G6U6C3_9BRAD</name>
<accession>A0A7G6U6C3</accession>
<sequence>MPKRTGNAAAHWGPLFKAQVERCWKKPGGGGKEPIEAIFVIKLNRDGMIDEARPISITSTTPYSKAYQMSCMRALENCQPYRLPDAYYDEWRFFEPVFTERIR</sequence>
<dbReference type="AlphaFoldDB" id="A0A7G6U6C3"/>
<evidence type="ECO:0000313" key="1">
    <source>
        <dbReference type="EMBL" id="QND74555.1"/>
    </source>
</evidence>
<dbReference type="RefSeq" id="WP_184513252.1">
    <property type="nucleotide sequence ID" value="NZ_CP050292.1"/>
</dbReference>
<proteinExistence type="predicted"/>
<dbReference type="Proteomes" id="UP000515291">
    <property type="component" value="Chromosome"/>
</dbReference>
<reference evidence="2" key="1">
    <citation type="journal article" date="2020" name="Mol. Plant Microbe">
        <title>Rhizobial microsymbionts of the narrowly endemic Oxytropis species growing in Kamchatka are characterized by significant genetic diversity and possess a set of genes that are associated with T3SS and T6SS secretion systems and can affect the development of symbiosis.</title>
        <authorList>
            <person name="Safronova V."/>
            <person name="Guro P."/>
            <person name="Sazanova A."/>
            <person name="Kuznetsova I."/>
            <person name="Belimov A."/>
            <person name="Yakubov V."/>
            <person name="Chirak E."/>
            <person name="Afonin A."/>
            <person name="Gogolev Y."/>
            <person name="Andronov E."/>
            <person name="Tikhonovich I."/>
        </authorList>
    </citation>
    <scope>NUCLEOTIDE SEQUENCE [LARGE SCALE GENOMIC DNA]</scope>
    <source>
        <strain evidence="2">581</strain>
    </source>
</reference>
<evidence type="ECO:0000313" key="2">
    <source>
        <dbReference type="Proteomes" id="UP000515291"/>
    </source>
</evidence>
<dbReference type="EMBL" id="CP050292">
    <property type="protein sequence ID" value="QND74555.1"/>
    <property type="molecule type" value="Genomic_DNA"/>
</dbReference>